<dbReference type="AlphaFoldDB" id="A0A0D0E031"/>
<dbReference type="Proteomes" id="UP000054538">
    <property type="component" value="Unassembled WGS sequence"/>
</dbReference>
<name>A0A0D0E031_9AGAM</name>
<evidence type="ECO:0000313" key="1">
    <source>
        <dbReference type="EMBL" id="KIK96481.1"/>
    </source>
</evidence>
<accession>A0A0D0E031</accession>
<organism evidence="1 2">
    <name type="scientific">Paxillus rubicundulus Ve08.2h10</name>
    <dbReference type="NCBI Taxonomy" id="930991"/>
    <lineage>
        <taxon>Eukaryota</taxon>
        <taxon>Fungi</taxon>
        <taxon>Dikarya</taxon>
        <taxon>Basidiomycota</taxon>
        <taxon>Agaricomycotina</taxon>
        <taxon>Agaricomycetes</taxon>
        <taxon>Agaricomycetidae</taxon>
        <taxon>Boletales</taxon>
        <taxon>Paxilineae</taxon>
        <taxon>Paxillaceae</taxon>
        <taxon>Paxillus</taxon>
    </lineage>
</organism>
<proteinExistence type="predicted"/>
<dbReference type="HOGENOM" id="CLU_3125524_0_0_1"/>
<protein>
    <submittedName>
        <fullName evidence="1">Uncharacterized protein</fullName>
    </submittedName>
</protein>
<dbReference type="InParanoid" id="A0A0D0E031"/>
<evidence type="ECO:0000313" key="2">
    <source>
        <dbReference type="Proteomes" id="UP000054538"/>
    </source>
</evidence>
<keyword evidence="2" id="KW-1185">Reference proteome</keyword>
<dbReference type="EMBL" id="KN824984">
    <property type="protein sequence ID" value="KIK96481.1"/>
    <property type="molecule type" value="Genomic_DNA"/>
</dbReference>
<gene>
    <name evidence="1" type="ORF">PAXRUDRAFT_10795</name>
</gene>
<reference evidence="1 2" key="1">
    <citation type="submission" date="2014-04" db="EMBL/GenBank/DDBJ databases">
        <authorList>
            <consortium name="DOE Joint Genome Institute"/>
            <person name="Kuo A."/>
            <person name="Kohler A."/>
            <person name="Jargeat P."/>
            <person name="Nagy L.G."/>
            <person name="Floudas D."/>
            <person name="Copeland A."/>
            <person name="Barry K.W."/>
            <person name="Cichocki N."/>
            <person name="Veneault-Fourrey C."/>
            <person name="LaButti K."/>
            <person name="Lindquist E.A."/>
            <person name="Lipzen A."/>
            <person name="Lundell T."/>
            <person name="Morin E."/>
            <person name="Murat C."/>
            <person name="Sun H."/>
            <person name="Tunlid A."/>
            <person name="Henrissat B."/>
            <person name="Grigoriev I.V."/>
            <person name="Hibbett D.S."/>
            <person name="Martin F."/>
            <person name="Nordberg H.P."/>
            <person name="Cantor M.N."/>
            <person name="Hua S.X."/>
        </authorList>
    </citation>
    <scope>NUCLEOTIDE SEQUENCE [LARGE SCALE GENOMIC DNA]</scope>
    <source>
        <strain evidence="1 2">Ve08.2h10</strain>
    </source>
</reference>
<sequence length="50" mass="5576">MSPNYSPQYQTLSLTKINLCHLQSKENIANYSTLSIYKDTTPPTTTSLAP</sequence>
<reference evidence="2" key="2">
    <citation type="submission" date="2015-01" db="EMBL/GenBank/DDBJ databases">
        <title>Evolutionary Origins and Diversification of the Mycorrhizal Mutualists.</title>
        <authorList>
            <consortium name="DOE Joint Genome Institute"/>
            <consortium name="Mycorrhizal Genomics Consortium"/>
            <person name="Kohler A."/>
            <person name="Kuo A."/>
            <person name="Nagy L.G."/>
            <person name="Floudas D."/>
            <person name="Copeland A."/>
            <person name="Barry K.W."/>
            <person name="Cichocki N."/>
            <person name="Veneault-Fourrey C."/>
            <person name="LaButti K."/>
            <person name="Lindquist E.A."/>
            <person name="Lipzen A."/>
            <person name="Lundell T."/>
            <person name="Morin E."/>
            <person name="Murat C."/>
            <person name="Riley R."/>
            <person name="Ohm R."/>
            <person name="Sun H."/>
            <person name="Tunlid A."/>
            <person name="Henrissat B."/>
            <person name="Grigoriev I.V."/>
            <person name="Hibbett D.S."/>
            <person name="Martin F."/>
        </authorList>
    </citation>
    <scope>NUCLEOTIDE SEQUENCE [LARGE SCALE GENOMIC DNA]</scope>
    <source>
        <strain evidence="2">Ve08.2h10</strain>
    </source>
</reference>